<feature type="region of interest" description="Disordered" evidence="1">
    <location>
        <begin position="46"/>
        <end position="69"/>
    </location>
</feature>
<proteinExistence type="predicted"/>
<sequence>MAKFKEALERGEKGRDQEEEDANAPIVDFGTQGLAKRGRCCIAGSSQIRGGGRDGHRHRHHSAPLGQSVNAFCSVPNLPKARIEEDSQKGIHSQRTAKWGGSVSSPGMVSEEVGNIGDSSDERFRNLIVKLIEDVAKGMC</sequence>
<gene>
    <name evidence="2" type="ORF">RFM68_32255</name>
</gene>
<protein>
    <submittedName>
        <fullName evidence="2">Uncharacterized protein</fullName>
    </submittedName>
</protein>
<organism evidence="2 3">
    <name type="scientific">Mesorhizobium montanum</name>
    <dbReference type="NCBI Taxonomy" id="3072323"/>
    <lineage>
        <taxon>Bacteria</taxon>
        <taxon>Pseudomonadati</taxon>
        <taxon>Pseudomonadota</taxon>
        <taxon>Alphaproteobacteria</taxon>
        <taxon>Hyphomicrobiales</taxon>
        <taxon>Phyllobacteriaceae</taxon>
        <taxon>Mesorhizobium</taxon>
    </lineage>
</organism>
<keyword evidence="3" id="KW-1185">Reference proteome</keyword>
<name>A0ABU4ZVT4_9HYPH</name>
<evidence type="ECO:0000313" key="3">
    <source>
        <dbReference type="Proteomes" id="UP001276840"/>
    </source>
</evidence>
<evidence type="ECO:0000256" key="1">
    <source>
        <dbReference type="SAM" id="MobiDB-lite"/>
    </source>
</evidence>
<accession>A0ABU4ZVT4</accession>
<evidence type="ECO:0000313" key="2">
    <source>
        <dbReference type="EMBL" id="MDX8529135.1"/>
    </source>
</evidence>
<feature type="region of interest" description="Disordered" evidence="1">
    <location>
        <begin position="84"/>
        <end position="106"/>
    </location>
</feature>
<dbReference type="RefSeq" id="WP_320236996.1">
    <property type="nucleotide sequence ID" value="NZ_JAVIJF010000037.1"/>
</dbReference>
<dbReference type="Proteomes" id="UP001276840">
    <property type="component" value="Unassembled WGS sequence"/>
</dbReference>
<comment type="caution">
    <text evidence="2">The sequence shown here is derived from an EMBL/GenBank/DDBJ whole genome shotgun (WGS) entry which is preliminary data.</text>
</comment>
<dbReference type="EMBL" id="JAVIJF010000037">
    <property type="protein sequence ID" value="MDX8529135.1"/>
    <property type="molecule type" value="Genomic_DNA"/>
</dbReference>
<feature type="compositionally biased region" description="Polar residues" evidence="1">
    <location>
        <begin position="90"/>
        <end position="106"/>
    </location>
</feature>
<feature type="compositionally biased region" description="Basic and acidic residues" evidence="1">
    <location>
        <begin position="1"/>
        <end position="16"/>
    </location>
</feature>
<reference evidence="2 3" key="1">
    <citation type="submission" date="2023-08" db="EMBL/GenBank/DDBJ databases">
        <title>Implementing the SeqCode for naming new Mesorhizobium species isolated from Vachellia karroo root nodules.</title>
        <authorList>
            <person name="Van Lill M."/>
        </authorList>
    </citation>
    <scope>NUCLEOTIDE SEQUENCE [LARGE SCALE GENOMIC DNA]</scope>
    <source>
        <strain evidence="2 3">MSK 1335</strain>
    </source>
</reference>
<feature type="region of interest" description="Disordered" evidence="1">
    <location>
        <begin position="1"/>
        <end position="24"/>
    </location>
</feature>